<evidence type="ECO:0000256" key="1">
    <source>
        <dbReference type="ARBA" id="ARBA00006484"/>
    </source>
</evidence>
<gene>
    <name evidence="4" type="primary">fabG</name>
    <name evidence="4" type="ORF">IAD32_05275</name>
</gene>
<dbReference type="FunFam" id="3.40.50.720:FF:000173">
    <property type="entry name" value="3-oxoacyl-[acyl-carrier protein] reductase"/>
    <property type="match status" value="1"/>
</dbReference>
<keyword evidence="3" id="KW-0443">Lipid metabolism</keyword>
<evidence type="ECO:0000313" key="5">
    <source>
        <dbReference type="Proteomes" id="UP000886787"/>
    </source>
</evidence>
<dbReference type="PRINTS" id="PR00081">
    <property type="entry name" value="GDHRDH"/>
</dbReference>
<dbReference type="PROSITE" id="PS00061">
    <property type="entry name" value="ADH_SHORT"/>
    <property type="match status" value="1"/>
</dbReference>
<dbReference type="Proteomes" id="UP000886787">
    <property type="component" value="Unassembled WGS sequence"/>
</dbReference>
<dbReference type="NCBIfam" id="NF005559">
    <property type="entry name" value="PRK07231.1"/>
    <property type="match status" value="1"/>
</dbReference>
<dbReference type="GO" id="GO:0016491">
    <property type="term" value="F:oxidoreductase activity"/>
    <property type="evidence" value="ECO:0007669"/>
    <property type="project" value="UniProtKB-KW"/>
</dbReference>
<dbReference type="AlphaFoldDB" id="A0A9D0ZI71"/>
<protein>
    <submittedName>
        <fullName evidence="4">3-oxoacyl-ACP reductase FabG</fullName>
    </submittedName>
</protein>
<dbReference type="Gene3D" id="3.40.50.720">
    <property type="entry name" value="NAD(P)-binding Rossmann-like Domain"/>
    <property type="match status" value="1"/>
</dbReference>
<keyword evidence="2" id="KW-0560">Oxidoreductase</keyword>
<sequence length="245" mass="25891">MERKTALVTGAGRGIGAQTAKLFAQNGYTVAIHCNTSTQQAQTVVRNILSQNGRAAVFQADIQDAQQVNAMVRCIEEKFGAIDVLVNNAGIAQQKLFTDITDQDWQTMIATNLTGVFYCCRAVLPSMLRRHTGSIVNVSSMWGRTGASCEVHYSAAKGGVIALTKALAKEVAPSGVRVNCVAPGVIQTDMLAGLDQSALANLESETPLLRLGTAEDVANAVYFLANHTAAFITGQTLGVDGGFVI</sequence>
<evidence type="ECO:0000313" key="4">
    <source>
        <dbReference type="EMBL" id="HIQ80681.1"/>
    </source>
</evidence>
<organism evidence="4 5">
    <name type="scientific">Candidatus Scatavimonas merdigallinarum</name>
    <dbReference type="NCBI Taxonomy" id="2840914"/>
    <lineage>
        <taxon>Bacteria</taxon>
        <taxon>Bacillati</taxon>
        <taxon>Bacillota</taxon>
        <taxon>Clostridia</taxon>
        <taxon>Eubacteriales</taxon>
        <taxon>Oscillospiraceae</taxon>
        <taxon>Oscillospiraceae incertae sedis</taxon>
        <taxon>Candidatus Scatavimonas</taxon>
    </lineage>
</organism>
<comment type="similarity">
    <text evidence="1">Belongs to the short-chain dehydrogenases/reductases (SDR) family.</text>
</comment>
<evidence type="ECO:0000256" key="3">
    <source>
        <dbReference type="ARBA" id="ARBA00023221"/>
    </source>
</evidence>
<proteinExistence type="inferred from homology"/>
<dbReference type="NCBIfam" id="NF009466">
    <property type="entry name" value="PRK12826.1-2"/>
    <property type="match status" value="1"/>
</dbReference>
<dbReference type="InterPro" id="IPR002347">
    <property type="entry name" value="SDR_fam"/>
</dbReference>
<reference evidence="4" key="1">
    <citation type="submission" date="2020-10" db="EMBL/GenBank/DDBJ databases">
        <authorList>
            <person name="Gilroy R."/>
        </authorList>
    </citation>
    <scope>NUCLEOTIDE SEQUENCE</scope>
    <source>
        <strain evidence="4">ChiSjej1B19-3389</strain>
    </source>
</reference>
<dbReference type="PANTHER" id="PTHR42879">
    <property type="entry name" value="3-OXOACYL-(ACYL-CARRIER-PROTEIN) REDUCTASE"/>
    <property type="match status" value="1"/>
</dbReference>
<dbReference type="GO" id="GO:0032787">
    <property type="term" value="P:monocarboxylic acid metabolic process"/>
    <property type="evidence" value="ECO:0007669"/>
    <property type="project" value="UniProtKB-ARBA"/>
</dbReference>
<dbReference type="PANTHER" id="PTHR42879:SF2">
    <property type="entry name" value="3-OXOACYL-[ACYL-CARRIER-PROTEIN] REDUCTASE FABG"/>
    <property type="match status" value="1"/>
</dbReference>
<comment type="caution">
    <text evidence="4">The sequence shown here is derived from an EMBL/GenBank/DDBJ whole genome shotgun (WGS) entry which is preliminary data.</text>
</comment>
<evidence type="ECO:0000256" key="2">
    <source>
        <dbReference type="ARBA" id="ARBA00023002"/>
    </source>
</evidence>
<dbReference type="Pfam" id="PF13561">
    <property type="entry name" value="adh_short_C2"/>
    <property type="match status" value="1"/>
</dbReference>
<accession>A0A9D0ZI71</accession>
<dbReference type="EMBL" id="DVFW01000026">
    <property type="protein sequence ID" value="HIQ80681.1"/>
    <property type="molecule type" value="Genomic_DNA"/>
</dbReference>
<name>A0A9D0ZI71_9FIRM</name>
<dbReference type="InterPro" id="IPR036291">
    <property type="entry name" value="NAD(P)-bd_dom_sf"/>
</dbReference>
<dbReference type="InterPro" id="IPR020904">
    <property type="entry name" value="Sc_DH/Rdtase_CS"/>
</dbReference>
<dbReference type="GO" id="GO:0008202">
    <property type="term" value="P:steroid metabolic process"/>
    <property type="evidence" value="ECO:0007669"/>
    <property type="project" value="UniProtKB-KW"/>
</dbReference>
<reference evidence="4" key="2">
    <citation type="journal article" date="2021" name="PeerJ">
        <title>Extensive microbial diversity within the chicken gut microbiome revealed by metagenomics and culture.</title>
        <authorList>
            <person name="Gilroy R."/>
            <person name="Ravi A."/>
            <person name="Getino M."/>
            <person name="Pursley I."/>
            <person name="Horton D.L."/>
            <person name="Alikhan N.F."/>
            <person name="Baker D."/>
            <person name="Gharbi K."/>
            <person name="Hall N."/>
            <person name="Watson M."/>
            <person name="Adriaenssens E.M."/>
            <person name="Foster-Nyarko E."/>
            <person name="Jarju S."/>
            <person name="Secka A."/>
            <person name="Antonio M."/>
            <person name="Oren A."/>
            <person name="Chaudhuri R.R."/>
            <person name="La Ragione R."/>
            <person name="Hildebrand F."/>
            <person name="Pallen M.J."/>
        </authorList>
    </citation>
    <scope>NUCLEOTIDE SEQUENCE</scope>
    <source>
        <strain evidence="4">ChiSjej1B19-3389</strain>
    </source>
</reference>
<dbReference type="PRINTS" id="PR00080">
    <property type="entry name" value="SDRFAMILY"/>
</dbReference>
<dbReference type="NCBIfam" id="NF047420">
    <property type="entry name" value="EF_P_mod_YmfI"/>
    <property type="match status" value="1"/>
</dbReference>
<dbReference type="InterPro" id="IPR050259">
    <property type="entry name" value="SDR"/>
</dbReference>
<dbReference type="SUPFAM" id="SSF51735">
    <property type="entry name" value="NAD(P)-binding Rossmann-fold domains"/>
    <property type="match status" value="1"/>
</dbReference>
<keyword evidence="3" id="KW-0753">Steroid metabolism</keyword>